<sequence>MTKEQKTVYPDSKAEYERLSFALQAAEIGTWHFDPVNQLVTWDDYTKKLFGATGDGFIPFDQVVEHIHPGDQSQVVEAVRWSLNSVSNGHFRVDFRVVDAGSDHLRWLRCEGRAFLDEQGRAYRFSGMAQNITEIVHIQDQFKTSERLAKLALEGSNTGWFSVRLADDHLDYSPLLAKIMTGTDSTLLSRAFFIEHLHPEDLAIRDAAYQVALKTGKLQYEARFIWADGSIHWVRVLGTYYYDTAEKPSIFYGTAREITDEITAQLQLKVREASLRGAIELAELATWSMDIDTGVFTYSERFMHWLGFSSATKQIDEAFNPLPNDVKQSVTTAIAAAIKPGSSGFYQNEHPIINRLTGQVRIIHAQGQVFYDLDGKPAVLSGTAQDVTAQRNIQLALEKQVEERTEELKSANEELATINEELAATNEELAASNEELIESNQLLSRSNENLEKFAYVASHDLQEPLRKIQQFSDLLRIQYGNTSSKEELAYLERIQTAARRMSTLIRDLLSFSRISTRTETIKQVSLDRIINLVLTNLELLIQETAAVIQIDPMPTVVGDPTQLEQLFQNLLHNALKFRRPDVSPQIQVTADTVQAVDLPLKIKPTRSARTYHRIDVSDNGIGFDEKYLDRIFQVFQRLHSQSEFAGTGIGLAICEKVVLNHGGFITATSQANKGTTFHIYLPVA</sequence>
<dbReference type="Gene3D" id="3.30.565.10">
    <property type="entry name" value="Histidine kinase-like ATPase, C-terminal domain"/>
    <property type="match status" value="1"/>
</dbReference>
<keyword evidence="11" id="KW-1185">Reference proteome</keyword>
<evidence type="ECO:0000256" key="6">
    <source>
        <dbReference type="SAM" id="Coils"/>
    </source>
</evidence>
<dbReference type="InterPro" id="IPR004358">
    <property type="entry name" value="Sig_transdc_His_kin-like_C"/>
</dbReference>
<dbReference type="AlphaFoldDB" id="A0A286GCS8"/>
<dbReference type="InterPro" id="IPR001610">
    <property type="entry name" value="PAC"/>
</dbReference>
<dbReference type="InterPro" id="IPR036097">
    <property type="entry name" value="HisK_dim/P_sf"/>
</dbReference>
<dbReference type="Gene3D" id="1.10.287.130">
    <property type="match status" value="1"/>
</dbReference>
<dbReference type="SMART" id="SM00086">
    <property type="entry name" value="PAC"/>
    <property type="match status" value="3"/>
</dbReference>
<evidence type="ECO:0000256" key="4">
    <source>
        <dbReference type="ARBA" id="ARBA00022679"/>
    </source>
</evidence>
<evidence type="ECO:0000256" key="2">
    <source>
        <dbReference type="ARBA" id="ARBA00012438"/>
    </source>
</evidence>
<dbReference type="CDD" id="cd00082">
    <property type="entry name" value="HisKA"/>
    <property type="match status" value="1"/>
</dbReference>
<feature type="domain" description="PAC" evidence="9">
    <location>
        <begin position="346"/>
        <end position="399"/>
    </location>
</feature>
<dbReference type="InterPro" id="IPR000700">
    <property type="entry name" value="PAS-assoc_C"/>
</dbReference>
<evidence type="ECO:0000259" key="8">
    <source>
        <dbReference type="PROSITE" id="PS50112"/>
    </source>
</evidence>
<dbReference type="InterPro" id="IPR013655">
    <property type="entry name" value="PAS_fold_3"/>
</dbReference>
<dbReference type="InterPro" id="IPR003594">
    <property type="entry name" value="HATPase_dom"/>
</dbReference>
<feature type="domain" description="Histidine kinase" evidence="7">
    <location>
        <begin position="456"/>
        <end position="684"/>
    </location>
</feature>
<dbReference type="RefSeq" id="WP_097128200.1">
    <property type="nucleotide sequence ID" value="NZ_OCNH01000003.1"/>
</dbReference>
<dbReference type="Pfam" id="PF08447">
    <property type="entry name" value="PAS_3"/>
    <property type="match status" value="2"/>
</dbReference>
<evidence type="ECO:0000259" key="9">
    <source>
        <dbReference type="PROSITE" id="PS50113"/>
    </source>
</evidence>
<dbReference type="SUPFAM" id="SSF55874">
    <property type="entry name" value="ATPase domain of HSP90 chaperone/DNA topoisomerase II/histidine kinase"/>
    <property type="match status" value="1"/>
</dbReference>
<reference evidence="11" key="1">
    <citation type="submission" date="2017-09" db="EMBL/GenBank/DDBJ databases">
        <authorList>
            <person name="Varghese N."/>
            <person name="Submissions S."/>
        </authorList>
    </citation>
    <scope>NUCLEOTIDE SEQUENCE [LARGE SCALE GENOMIC DNA]</scope>
    <source>
        <strain evidence="11">DSM 29961</strain>
    </source>
</reference>
<accession>A0A286GCS8</accession>
<dbReference type="PRINTS" id="PR00344">
    <property type="entry name" value="BCTRLSENSOR"/>
</dbReference>
<keyword evidence="6" id="KW-0175">Coiled coil</keyword>
<protein>
    <recommendedName>
        <fullName evidence="2">histidine kinase</fullName>
        <ecNumber evidence="2">2.7.13.3</ecNumber>
    </recommendedName>
</protein>
<proteinExistence type="predicted"/>
<evidence type="ECO:0000313" key="10">
    <source>
        <dbReference type="EMBL" id="SOD93046.1"/>
    </source>
</evidence>
<dbReference type="FunFam" id="3.30.565.10:FF:000006">
    <property type="entry name" value="Sensor histidine kinase WalK"/>
    <property type="match status" value="1"/>
</dbReference>
<name>A0A286GCS8_9BACT</name>
<dbReference type="SUPFAM" id="SSF55785">
    <property type="entry name" value="PYP-like sensor domain (PAS domain)"/>
    <property type="match status" value="3"/>
</dbReference>
<evidence type="ECO:0000256" key="3">
    <source>
        <dbReference type="ARBA" id="ARBA00022553"/>
    </source>
</evidence>
<feature type="domain" description="PAS" evidence="8">
    <location>
        <begin position="15"/>
        <end position="86"/>
    </location>
</feature>
<keyword evidence="3" id="KW-0597">Phosphoprotein</keyword>
<dbReference type="InterPro" id="IPR052162">
    <property type="entry name" value="Sensor_kinase/Photoreceptor"/>
</dbReference>
<evidence type="ECO:0000313" key="11">
    <source>
        <dbReference type="Proteomes" id="UP000219452"/>
    </source>
</evidence>
<feature type="domain" description="PAC" evidence="9">
    <location>
        <begin position="91"/>
        <end position="144"/>
    </location>
</feature>
<dbReference type="PROSITE" id="PS50112">
    <property type="entry name" value="PAS"/>
    <property type="match status" value="1"/>
</dbReference>
<dbReference type="InterPro" id="IPR036890">
    <property type="entry name" value="HATPase_C_sf"/>
</dbReference>
<dbReference type="PROSITE" id="PS50109">
    <property type="entry name" value="HIS_KIN"/>
    <property type="match status" value="1"/>
</dbReference>
<comment type="catalytic activity">
    <reaction evidence="1">
        <text>ATP + protein L-histidine = ADP + protein N-phospho-L-histidine.</text>
        <dbReference type="EC" id="2.7.13.3"/>
    </reaction>
</comment>
<dbReference type="Proteomes" id="UP000219452">
    <property type="component" value="Unassembled WGS sequence"/>
</dbReference>
<dbReference type="SMART" id="SM00387">
    <property type="entry name" value="HATPase_c"/>
    <property type="match status" value="1"/>
</dbReference>
<dbReference type="Gene3D" id="2.10.70.100">
    <property type="match status" value="2"/>
</dbReference>
<dbReference type="OrthoDB" id="9766459at2"/>
<keyword evidence="5" id="KW-0418">Kinase</keyword>
<dbReference type="InterPro" id="IPR035965">
    <property type="entry name" value="PAS-like_dom_sf"/>
</dbReference>
<keyword evidence="4" id="KW-0808">Transferase</keyword>
<evidence type="ECO:0000259" key="7">
    <source>
        <dbReference type="PROSITE" id="PS50109"/>
    </source>
</evidence>
<dbReference type="EC" id="2.7.13.3" evidence="2"/>
<dbReference type="GO" id="GO:0000155">
    <property type="term" value="F:phosphorelay sensor kinase activity"/>
    <property type="evidence" value="ECO:0007669"/>
    <property type="project" value="InterPro"/>
</dbReference>
<dbReference type="SMART" id="SM00388">
    <property type="entry name" value="HisKA"/>
    <property type="match status" value="1"/>
</dbReference>
<feature type="domain" description="PAC" evidence="9">
    <location>
        <begin position="218"/>
        <end position="270"/>
    </location>
</feature>
<dbReference type="PANTHER" id="PTHR43304:SF1">
    <property type="entry name" value="PAC DOMAIN-CONTAINING PROTEIN"/>
    <property type="match status" value="1"/>
</dbReference>
<dbReference type="NCBIfam" id="TIGR00229">
    <property type="entry name" value="sensory_box"/>
    <property type="match status" value="1"/>
</dbReference>
<dbReference type="InterPro" id="IPR000014">
    <property type="entry name" value="PAS"/>
</dbReference>
<dbReference type="Pfam" id="PF00512">
    <property type="entry name" value="HisKA"/>
    <property type="match status" value="1"/>
</dbReference>
<dbReference type="Pfam" id="PF02518">
    <property type="entry name" value="HATPase_c"/>
    <property type="match status" value="1"/>
</dbReference>
<dbReference type="InterPro" id="IPR003661">
    <property type="entry name" value="HisK_dim/P_dom"/>
</dbReference>
<organism evidence="10 11">
    <name type="scientific">Spirosoma fluviale</name>
    <dbReference type="NCBI Taxonomy" id="1597977"/>
    <lineage>
        <taxon>Bacteria</taxon>
        <taxon>Pseudomonadati</taxon>
        <taxon>Bacteroidota</taxon>
        <taxon>Cytophagia</taxon>
        <taxon>Cytophagales</taxon>
        <taxon>Cytophagaceae</taxon>
        <taxon>Spirosoma</taxon>
    </lineage>
</organism>
<evidence type="ECO:0000256" key="1">
    <source>
        <dbReference type="ARBA" id="ARBA00000085"/>
    </source>
</evidence>
<dbReference type="SUPFAM" id="SSF47384">
    <property type="entry name" value="Homodimeric domain of signal transducing histidine kinase"/>
    <property type="match status" value="1"/>
</dbReference>
<feature type="coiled-coil region" evidence="6">
    <location>
        <begin position="394"/>
        <end position="442"/>
    </location>
</feature>
<evidence type="ECO:0000256" key="5">
    <source>
        <dbReference type="ARBA" id="ARBA00022777"/>
    </source>
</evidence>
<dbReference type="Gene3D" id="3.30.450.20">
    <property type="entry name" value="PAS domain"/>
    <property type="match status" value="3"/>
</dbReference>
<dbReference type="InterPro" id="IPR005467">
    <property type="entry name" value="His_kinase_dom"/>
</dbReference>
<dbReference type="PROSITE" id="PS50113">
    <property type="entry name" value="PAC"/>
    <property type="match status" value="3"/>
</dbReference>
<gene>
    <name evidence="10" type="ORF">SAMN06269250_4326</name>
</gene>
<dbReference type="EMBL" id="OCNH01000003">
    <property type="protein sequence ID" value="SOD93046.1"/>
    <property type="molecule type" value="Genomic_DNA"/>
</dbReference>
<dbReference type="PANTHER" id="PTHR43304">
    <property type="entry name" value="PHYTOCHROME-LIKE PROTEIN CPH1"/>
    <property type="match status" value="1"/>
</dbReference>